<dbReference type="Proteomes" id="UP000324222">
    <property type="component" value="Unassembled WGS sequence"/>
</dbReference>
<evidence type="ECO:0000256" key="5">
    <source>
        <dbReference type="ARBA" id="ARBA00023239"/>
    </source>
</evidence>
<keyword evidence="9" id="KW-1185">Reference proteome</keyword>
<evidence type="ECO:0000256" key="4">
    <source>
        <dbReference type="ARBA" id="ARBA00022833"/>
    </source>
</evidence>
<organism evidence="8 9">
    <name type="scientific">Portunus trituberculatus</name>
    <name type="common">Swimming crab</name>
    <name type="synonym">Neptunus trituberculatus</name>
    <dbReference type="NCBI Taxonomy" id="210409"/>
    <lineage>
        <taxon>Eukaryota</taxon>
        <taxon>Metazoa</taxon>
        <taxon>Ecdysozoa</taxon>
        <taxon>Arthropoda</taxon>
        <taxon>Crustacea</taxon>
        <taxon>Multicrustacea</taxon>
        <taxon>Malacostraca</taxon>
        <taxon>Eumalacostraca</taxon>
        <taxon>Eucarida</taxon>
        <taxon>Decapoda</taxon>
        <taxon>Pleocyemata</taxon>
        <taxon>Brachyura</taxon>
        <taxon>Eubrachyura</taxon>
        <taxon>Portunoidea</taxon>
        <taxon>Portunidae</taxon>
        <taxon>Portuninae</taxon>
        <taxon>Portunus</taxon>
    </lineage>
</organism>
<comment type="catalytic activity">
    <reaction evidence="6">
        <text>hydrogencarbonate + H(+) = CO2 + H2O</text>
        <dbReference type="Rhea" id="RHEA:10748"/>
        <dbReference type="ChEBI" id="CHEBI:15377"/>
        <dbReference type="ChEBI" id="CHEBI:15378"/>
        <dbReference type="ChEBI" id="CHEBI:16526"/>
        <dbReference type="ChEBI" id="CHEBI:17544"/>
        <dbReference type="EC" id="4.2.1.1"/>
    </reaction>
</comment>
<evidence type="ECO:0000313" key="8">
    <source>
        <dbReference type="EMBL" id="MPC59733.1"/>
    </source>
</evidence>
<feature type="domain" description="Alpha-carbonic anhydrase" evidence="7">
    <location>
        <begin position="1"/>
        <end position="147"/>
    </location>
</feature>
<dbReference type="EMBL" id="VSRR010016821">
    <property type="protein sequence ID" value="MPC59733.1"/>
    <property type="molecule type" value="Genomic_DNA"/>
</dbReference>
<accession>A0A5B7GQ74</accession>
<comment type="similarity">
    <text evidence="1">Belongs to the alpha-carbonic anhydrase family.</text>
</comment>
<dbReference type="SUPFAM" id="SSF51069">
    <property type="entry name" value="Carbonic anhydrase"/>
    <property type="match status" value="1"/>
</dbReference>
<evidence type="ECO:0000313" key="9">
    <source>
        <dbReference type="Proteomes" id="UP000324222"/>
    </source>
</evidence>
<dbReference type="SMART" id="SM01057">
    <property type="entry name" value="Carb_anhydrase"/>
    <property type="match status" value="1"/>
</dbReference>
<keyword evidence="5" id="KW-0456">Lyase</keyword>
<reference evidence="8 9" key="1">
    <citation type="submission" date="2019-05" db="EMBL/GenBank/DDBJ databases">
        <title>Another draft genome of Portunus trituberculatus and its Hox gene families provides insights of decapod evolution.</title>
        <authorList>
            <person name="Jeong J.-H."/>
            <person name="Song I."/>
            <person name="Kim S."/>
            <person name="Choi T."/>
            <person name="Kim D."/>
            <person name="Ryu S."/>
            <person name="Kim W."/>
        </authorList>
    </citation>
    <scope>NUCLEOTIDE SEQUENCE [LARGE SCALE GENOMIC DNA]</scope>
    <source>
        <tissue evidence="8">Muscle</tissue>
    </source>
</reference>
<evidence type="ECO:0000256" key="1">
    <source>
        <dbReference type="ARBA" id="ARBA00010718"/>
    </source>
</evidence>
<dbReference type="EC" id="4.2.1.1" evidence="2"/>
<dbReference type="GO" id="GO:0008270">
    <property type="term" value="F:zinc ion binding"/>
    <property type="evidence" value="ECO:0007669"/>
    <property type="project" value="InterPro"/>
</dbReference>
<name>A0A5B7GQ74_PORTR</name>
<dbReference type="PANTHER" id="PTHR18952">
    <property type="entry name" value="CARBONIC ANHYDRASE"/>
    <property type="match status" value="1"/>
</dbReference>
<dbReference type="GO" id="GO:0005886">
    <property type="term" value="C:plasma membrane"/>
    <property type="evidence" value="ECO:0007669"/>
    <property type="project" value="TreeGrafter"/>
</dbReference>
<keyword evidence="4" id="KW-0862">Zinc</keyword>
<evidence type="ECO:0000256" key="3">
    <source>
        <dbReference type="ARBA" id="ARBA00022723"/>
    </source>
</evidence>
<dbReference type="AlphaFoldDB" id="A0A5B7GQ74"/>
<dbReference type="InterPro" id="IPR001148">
    <property type="entry name" value="CA_dom"/>
</dbReference>
<dbReference type="InterPro" id="IPR036398">
    <property type="entry name" value="CA_dom_sf"/>
</dbReference>
<sequence length="147" mass="16795">MYFDIPCNRYGSVKEAREHEDGVAVLGVWLTAPGGDSDEDGRHDRESGRSGAASTARWLLELLPNGPFVPHSQSRTFLRHLLPSDDKSFYRYRGSLTTPPCSPTVVWTVFREPVHAPARLMNFLRSLNLGENFRDIQDQDERIVYFR</sequence>
<evidence type="ECO:0000256" key="6">
    <source>
        <dbReference type="ARBA" id="ARBA00048348"/>
    </source>
</evidence>
<gene>
    <name evidence="8" type="primary">CA12</name>
    <name evidence="8" type="ORF">E2C01_053761</name>
</gene>
<dbReference type="PANTHER" id="PTHR18952:SF265">
    <property type="entry name" value="CARBONIC ANHYDRASE"/>
    <property type="match status" value="1"/>
</dbReference>
<proteinExistence type="inferred from homology"/>
<protein>
    <recommendedName>
        <fullName evidence="2">carbonic anhydrase</fullName>
        <ecNumber evidence="2">4.2.1.1</ecNumber>
    </recommendedName>
</protein>
<evidence type="ECO:0000259" key="7">
    <source>
        <dbReference type="PROSITE" id="PS51144"/>
    </source>
</evidence>
<evidence type="ECO:0000256" key="2">
    <source>
        <dbReference type="ARBA" id="ARBA00012925"/>
    </source>
</evidence>
<keyword evidence="3" id="KW-0479">Metal-binding</keyword>
<dbReference type="GO" id="GO:0004089">
    <property type="term" value="F:carbonate dehydratase activity"/>
    <property type="evidence" value="ECO:0007669"/>
    <property type="project" value="UniProtKB-EC"/>
</dbReference>
<dbReference type="Pfam" id="PF00194">
    <property type="entry name" value="Carb_anhydrase"/>
    <property type="match status" value="1"/>
</dbReference>
<dbReference type="Gene3D" id="3.10.200.10">
    <property type="entry name" value="Alpha carbonic anhydrase"/>
    <property type="match status" value="1"/>
</dbReference>
<dbReference type="InterPro" id="IPR023561">
    <property type="entry name" value="Carbonic_anhydrase_a-class"/>
</dbReference>
<comment type="caution">
    <text evidence="8">The sequence shown here is derived from an EMBL/GenBank/DDBJ whole genome shotgun (WGS) entry which is preliminary data.</text>
</comment>
<dbReference type="PROSITE" id="PS51144">
    <property type="entry name" value="ALPHA_CA_2"/>
    <property type="match status" value="1"/>
</dbReference>